<keyword evidence="5" id="KW-0325">Glycoprotein</keyword>
<sequence>MPFLKYALPILAAATFASADCPTSDTVNIKSTSDVSFSDCSSYKGKITLDKDFSGDLSFGNDLEEIDGDLLIEDNANIKRVDGPAIKKISGTFSIKRTPELAALSFPLLDEAKKLEMEGLPNLRNLNFDSEISSVDELSIENTQLQDLKGINLNKTNSIRIIANGAIANISMGIKNMTGAIEIKDNNADVTISFPNLEHAGNMSYRAVGNLSLPSLKEVSPGSFGIQNSKMGSFYASNFTDVKDALIIANNTELADLHVPALQKVGTSYRIESNDKLSEINMPALEDVGAALDISGKNLTSVKTEKLDHVKGVFNLQSEASLGDSCKFYDDLNKKGDLGPKKQYTCKGDLNKASNAGAGTASGSNGSDPSDSAAVPVQVQTYLGLAGLFAVMFI</sequence>
<dbReference type="Pfam" id="PF12454">
    <property type="entry name" value="Ecm33"/>
    <property type="match status" value="1"/>
</dbReference>
<dbReference type="InterPro" id="IPR036941">
    <property type="entry name" value="Rcpt_L-dom_sf"/>
</dbReference>
<feature type="signal peptide" evidence="6">
    <location>
        <begin position="1"/>
        <end position="19"/>
    </location>
</feature>
<evidence type="ECO:0000256" key="6">
    <source>
        <dbReference type="SAM" id="SignalP"/>
    </source>
</evidence>
<proteinExistence type="predicted"/>
<dbReference type="OrthoDB" id="536881at2759"/>
<dbReference type="GO" id="GO:0009277">
    <property type="term" value="C:fungal-type cell wall"/>
    <property type="evidence" value="ECO:0007669"/>
    <property type="project" value="TreeGrafter"/>
</dbReference>
<dbReference type="SUPFAM" id="SSF52058">
    <property type="entry name" value="L domain-like"/>
    <property type="match status" value="1"/>
</dbReference>
<keyword evidence="3" id="KW-0964">Secreted</keyword>
<dbReference type="GO" id="GO:0005886">
    <property type="term" value="C:plasma membrane"/>
    <property type="evidence" value="ECO:0007669"/>
    <property type="project" value="TreeGrafter"/>
</dbReference>
<organism evidence="7 8">
    <name type="scientific">Periconia digitata</name>
    <dbReference type="NCBI Taxonomy" id="1303443"/>
    <lineage>
        <taxon>Eukaryota</taxon>
        <taxon>Fungi</taxon>
        <taxon>Dikarya</taxon>
        <taxon>Ascomycota</taxon>
        <taxon>Pezizomycotina</taxon>
        <taxon>Dothideomycetes</taxon>
        <taxon>Pleosporomycetidae</taxon>
        <taxon>Pleosporales</taxon>
        <taxon>Massarineae</taxon>
        <taxon>Periconiaceae</taxon>
        <taxon>Periconia</taxon>
    </lineage>
</organism>
<evidence type="ECO:0000256" key="4">
    <source>
        <dbReference type="ARBA" id="ARBA00022729"/>
    </source>
</evidence>
<keyword evidence="8" id="KW-1185">Reference proteome</keyword>
<comment type="caution">
    <text evidence="7">The sequence shown here is derived from an EMBL/GenBank/DDBJ whole genome shotgun (WGS) entry which is preliminary data.</text>
</comment>
<keyword evidence="4 6" id="KW-0732">Signal</keyword>
<dbReference type="GO" id="GO:0031505">
    <property type="term" value="P:fungal-type cell wall organization"/>
    <property type="evidence" value="ECO:0007669"/>
    <property type="project" value="TreeGrafter"/>
</dbReference>
<name>A0A9W4XRT3_9PLEO</name>
<reference evidence="7" key="1">
    <citation type="submission" date="2023-01" db="EMBL/GenBank/DDBJ databases">
        <authorList>
            <person name="Van Ghelder C."/>
            <person name="Rancurel C."/>
        </authorList>
    </citation>
    <scope>NUCLEOTIDE SEQUENCE</scope>
    <source>
        <strain evidence="7">CNCM I-4278</strain>
    </source>
</reference>
<comment type="subcellular location">
    <subcellularLocation>
        <location evidence="1">Secreted</location>
        <location evidence="1">Cell wall</location>
    </subcellularLocation>
</comment>
<dbReference type="PANTHER" id="PTHR31018">
    <property type="entry name" value="SPORULATION-SPECIFIC PROTEIN-RELATED"/>
    <property type="match status" value="1"/>
</dbReference>
<evidence type="ECO:0000256" key="5">
    <source>
        <dbReference type="ARBA" id="ARBA00023180"/>
    </source>
</evidence>
<evidence type="ECO:0000256" key="3">
    <source>
        <dbReference type="ARBA" id="ARBA00022525"/>
    </source>
</evidence>
<dbReference type="Proteomes" id="UP001152607">
    <property type="component" value="Unassembled WGS sequence"/>
</dbReference>
<evidence type="ECO:0000256" key="2">
    <source>
        <dbReference type="ARBA" id="ARBA00022512"/>
    </source>
</evidence>
<dbReference type="GO" id="GO:0009986">
    <property type="term" value="C:cell surface"/>
    <property type="evidence" value="ECO:0007669"/>
    <property type="project" value="TreeGrafter"/>
</dbReference>
<evidence type="ECO:0000313" key="7">
    <source>
        <dbReference type="EMBL" id="CAI6338300.1"/>
    </source>
</evidence>
<dbReference type="PANTHER" id="PTHR31018:SF3">
    <property type="entry name" value="RECEPTOR PROTEIN-TYROSINE KINASE"/>
    <property type="match status" value="1"/>
</dbReference>
<keyword evidence="2" id="KW-0134">Cell wall</keyword>
<evidence type="ECO:0000313" key="8">
    <source>
        <dbReference type="Proteomes" id="UP001152607"/>
    </source>
</evidence>
<dbReference type="InterPro" id="IPR051648">
    <property type="entry name" value="CWI-Assembly_Regulator"/>
</dbReference>
<dbReference type="Gene3D" id="3.80.20.20">
    <property type="entry name" value="Receptor L-domain"/>
    <property type="match status" value="1"/>
</dbReference>
<evidence type="ECO:0000256" key="1">
    <source>
        <dbReference type="ARBA" id="ARBA00004191"/>
    </source>
</evidence>
<gene>
    <name evidence="7" type="ORF">PDIGIT_LOCUS11428</name>
</gene>
<accession>A0A9W4XRT3</accession>
<protein>
    <submittedName>
        <fullName evidence="7">Uncharacterized protein</fullName>
    </submittedName>
</protein>
<feature type="chain" id="PRO_5040744916" evidence="6">
    <location>
        <begin position="20"/>
        <end position="394"/>
    </location>
</feature>
<dbReference type="AlphaFoldDB" id="A0A9W4XRT3"/>
<dbReference type="EMBL" id="CAOQHR010000008">
    <property type="protein sequence ID" value="CAI6338300.1"/>
    <property type="molecule type" value="Genomic_DNA"/>
</dbReference>